<dbReference type="AlphaFoldDB" id="A0A9X6YMV7"/>
<evidence type="ECO:0000256" key="2">
    <source>
        <dbReference type="ARBA" id="ARBA00022723"/>
    </source>
</evidence>
<dbReference type="RefSeq" id="WP_095689926.1">
    <property type="nucleotide sequence ID" value="NZ_NUAN01000050.1"/>
</dbReference>
<organism evidence="9 10">
    <name type="scientific">Bacillus cereus</name>
    <dbReference type="NCBI Taxonomy" id="1396"/>
    <lineage>
        <taxon>Bacteria</taxon>
        <taxon>Bacillati</taxon>
        <taxon>Bacillota</taxon>
        <taxon>Bacilli</taxon>
        <taxon>Bacillales</taxon>
        <taxon>Bacillaceae</taxon>
        <taxon>Bacillus</taxon>
        <taxon>Bacillus cereus group</taxon>
    </lineage>
</organism>
<dbReference type="CDD" id="cd09609">
    <property type="entry name" value="M3B_PepF"/>
    <property type="match status" value="1"/>
</dbReference>
<dbReference type="InterPro" id="IPR045090">
    <property type="entry name" value="Pept_M3A_M3B"/>
</dbReference>
<dbReference type="SUPFAM" id="SSF55486">
    <property type="entry name" value="Metalloproteases ('zincins'), catalytic domain"/>
    <property type="match status" value="1"/>
</dbReference>
<evidence type="ECO:0000256" key="1">
    <source>
        <dbReference type="ARBA" id="ARBA00022670"/>
    </source>
</evidence>
<keyword evidence="3 6" id="KW-0378">Hydrolase</keyword>
<keyword evidence="1 6" id="KW-0645">Protease</keyword>
<comment type="similarity">
    <text evidence="6">Belongs to the peptidase M3B family.</text>
</comment>
<keyword evidence="5 6" id="KW-0482">Metalloprotease</keyword>
<dbReference type="InterPro" id="IPR042088">
    <property type="entry name" value="OligoPept_F_C"/>
</dbReference>
<dbReference type="EMBL" id="NUAN01000050">
    <property type="protein sequence ID" value="PEN99893.1"/>
    <property type="molecule type" value="Genomic_DNA"/>
</dbReference>
<dbReference type="GO" id="GO:0046872">
    <property type="term" value="F:metal ion binding"/>
    <property type="evidence" value="ECO:0007669"/>
    <property type="project" value="UniProtKB-UniRule"/>
</dbReference>
<comment type="caution">
    <text evidence="9">The sequence shown here is derived from an EMBL/GenBank/DDBJ whole genome shotgun (WGS) entry which is preliminary data.</text>
</comment>
<dbReference type="InterPro" id="IPR004438">
    <property type="entry name" value="Peptidase_M3B"/>
</dbReference>
<evidence type="ECO:0000256" key="6">
    <source>
        <dbReference type="RuleBase" id="RU368091"/>
    </source>
</evidence>
<protein>
    <recommendedName>
        <fullName evidence="6">Oligopeptidase F</fullName>
        <ecNumber evidence="6">3.4.24.-</ecNumber>
    </recommendedName>
</protein>
<dbReference type="Gene3D" id="1.20.140.70">
    <property type="entry name" value="Oligopeptidase f, N-terminal domain"/>
    <property type="match status" value="1"/>
</dbReference>
<dbReference type="InterPro" id="IPR013647">
    <property type="entry name" value="OligopepF_N_dom"/>
</dbReference>
<keyword evidence="4 6" id="KW-0862">Zinc</keyword>
<reference evidence="9 10" key="1">
    <citation type="submission" date="2017-09" db="EMBL/GenBank/DDBJ databases">
        <title>Large-scale bioinformatics analysis of Bacillus genomes uncovers conserved roles of natural products in bacterial physiology.</title>
        <authorList>
            <consortium name="Agbiome Team Llc"/>
            <person name="Bleich R.M."/>
            <person name="Kirk G.J."/>
            <person name="Santa Maria K.C."/>
            <person name="Allen S.E."/>
            <person name="Farag S."/>
            <person name="Shank E.A."/>
            <person name="Bowers A."/>
        </authorList>
    </citation>
    <scope>NUCLEOTIDE SEQUENCE [LARGE SCALE GENOMIC DNA]</scope>
    <source>
        <strain evidence="9 10">AFS027647</strain>
    </source>
</reference>
<evidence type="ECO:0000256" key="5">
    <source>
        <dbReference type="ARBA" id="ARBA00023049"/>
    </source>
</evidence>
<dbReference type="InterPro" id="IPR001567">
    <property type="entry name" value="Pept_M3A_M3B_dom"/>
</dbReference>
<dbReference type="GO" id="GO:0004222">
    <property type="term" value="F:metalloendopeptidase activity"/>
    <property type="evidence" value="ECO:0007669"/>
    <property type="project" value="UniProtKB-UniRule"/>
</dbReference>
<accession>A0A9X6YMV7</accession>
<dbReference type="FunFam" id="1.10.1370.20:FF:000001">
    <property type="entry name" value="Oligoendopeptidase F"/>
    <property type="match status" value="1"/>
</dbReference>
<evidence type="ECO:0000313" key="10">
    <source>
        <dbReference type="Proteomes" id="UP000220691"/>
    </source>
</evidence>
<dbReference type="NCBIfam" id="TIGR00181">
    <property type="entry name" value="pepF"/>
    <property type="match status" value="1"/>
</dbReference>
<name>A0A9X6YMV7_BACCE</name>
<dbReference type="GO" id="GO:0006508">
    <property type="term" value="P:proteolysis"/>
    <property type="evidence" value="ECO:0007669"/>
    <property type="project" value="UniProtKB-KW"/>
</dbReference>
<sequence>MKTIIENRLVRAEVPNELKWDLSDLYKSNDEWHTALNILENDIQKLDAFKGRLHTNSTTLLNCLLLEEELLMKLTKLYSYANLKESTDRTNPVIQANSSKISALWTKVHTALSFIHNEILSFDEGTIEKYLTEETKLEPFRKSLLEILKKRQHTLSPETEEALAALGEVHSSPYKIYGMTKLADMDFTSIQDEQGNELPVSFALFESKYEFSPSAYIRRKAYSSFVSTLKRYKNTVATTYATEVKKQVTLSRLRKYESVTHMLLEPQKVPLEMYNNQLDIIYKELAPHMRRFADLKKKALGLDQMLFCDLHAPLDPEFNPTITYEEAATLIQDSLKVLGDEYSSIIEKGFKERWVDLADNVGKSTGAFCSSPYGSHPYILITWQNTMRGCFTLAHEFGHAGHFYLANKNQRIMNVRPSMYFVEAPSTMNELLLAQHLLATTDDKRMRRWVILQLLGTYYHNFVTHLLEGEYQRRVYALAEEGQPLTATTLTEIKTNVLSTFWGDSVEIDEGAGLTWMRQPHYYMGLYSYTYSAGLTASTAVAQMIKDEGQPAIDRWLDVLRAGGTMRPLELMKHAGVDMSKPDAIRQAVSYVGSLIDELEHSYQE</sequence>
<evidence type="ECO:0000259" key="8">
    <source>
        <dbReference type="Pfam" id="PF08439"/>
    </source>
</evidence>
<dbReference type="Proteomes" id="UP000220691">
    <property type="component" value="Unassembled WGS sequence"/>
</dbReference>
<evidence type="ECO:0000256" key="3">
    <source>
        <dbReference type="ARBA" id="ARBA00022801"/>
    </source>
</evidence>
<dbReference type="EC" id="3.4.24.-" evidence="6"/>
<dbReference type="Pfam" id="PF08439">
    <property type="entry name" value="Peptidase_M3_N"/>
    <property type="match status" value="1"/>
</dbReference>
<dbReference type="Gene3D" id="1.10.1370.20">
    <property type="entry name" value="Oligoendopeptidase f, C-terminal domain"/>
    <property type="match status" value="1"/>
</dbReference>
<evidence type="ECO:0000256" key="4">
    <source>
        <dbReference type="ARBA" id="ARBA00022833"/>
    </source>
</evidence>
<keyword evidence="2 6" id="KW-0479">Metal-binding</keyword>
<dbReference type="InterPro" id="IPR034009">
    <property type="entry name" value="M3B_PepF_4"/>
</dbReference>
<feature type="domain" description="Oligopeptidase F N-terminal" evidence="8">
    <location>
        <begin position="118"/>
        <end position="187"/>
    </location>
</feature>
<comment type="function">
    <text evidence="6">Has oligopeptidase activity and degrades a variety of small bioactive peptides.</text>
</comment>
<comment type="cofactor">
    <cofactor evidence="6">
        <name>Zn(2+)</name>
        <dbReference type="ChEBI" id="CHEBI:29105"/>
    </cofactor>
    <text evidence="6">Binds 1 zinc ion.</text>
</comment>
<feature type="domain" description="Peptidase M3A/M3B catalytic" evidence="7">
    <location>
        <begin position="212"/>
        <end position="589"/>
    </location>
</feature>
<dbReference type="PANTHER" id="PTHR11804">
    <property type="entry name" value="PROTEASE M3 THIMET OLIGOPEPTIDASE-RELATED"/>
    <property type="match status" value="1"/>
</dbReference>
<evidence type="ECO:0000259" key="7">
    <source>
        <dbReference type="Pfam" id="PF01432"/>
    </source>
</evidence>
<dbReference type="PANTHER" id="PTHR11804:SF45">
    <property type="entry name" value="SIMILAR TO OLIGOENDOPEPTIDASE"/>
    <property type="match status" value="1"/>
</dbReference>
<dbReference type="Pfam" id="PF01432">
    <property type="entry name" value="Peptidase_M3"/>
    <property type="match status" value="1"/>
</dbReference>
<proteinExistence type="inferred from homology"/>
<gene>
    <name evidence="9" type="primary">pepF</name>
    <name evidence="9" type="ORF">CN553_08575</name>
</gene>
<evidence type="ECO:0000313" key="9">
    <source>
        <dbReference type="EMBL" id="PEN99893.1"/>
    </source>
</evidence>
<dbReference type="GO" id="GO:0006518">
    <property type="term" value="P:peptide metabolic process"/>
    <property type="evidence" value="ECO:0007669"/>
    <property type="project" value="TreeGrafter"/>
</dbReference>